<dbReference type="STRING" id="585034.ECIAI1_0390"/>
<protein>
    <submittedName>
        <fullName evidence="1">Putative chorismate biosynthesis protein</fullName>
    </submittedName>
</protein>
<dbReference type="Proteomes" id="UP000250991">
    <property type="component" value="Unassembled WGS sequence"/>
</dbReference>
<accession>A0A2X3KG66</accession>
<dbReference type="InterPro" id="IPR001920">
    <property type="entry name" value="Asp/Glu_race"/>
</dbReference>
<organism evidence="1 2">
    <name type="scientific">Escherichia coli</name>
    <dbReference type="NCBI Taxonomy" id="562"/>
    <lineage>
        <taxon>Bacteria</taxon>
        <taxon>Pseudomonadati</taxon>
        <taxon>Pseudomonadota</taxon>
        <taxon>Gammaproteobacteria</taxon>
        <taxon>Enterobacterales</taxon>
        <taxon>Enterobacteriaceae</taxon>
        <taxon>Escherichia</taxon>
    </lineage>
</organism>
<reference evidence="1 2" key="1">
    <citation type="submission" date="2018-06" db="EMBL/GenBank/DDBJ databases">
        <authorList>
            <consortium name="Pathogen Informatics"/>
            <person name="Doyle S."/>
        </authorList>
    </citation>
    <scope>NUCLEOTIDE SEQUENCE [LARGE SCALE GENOMIC DNA]</scope>
    <source>
        <strain evidence="1 2">NCTC8009</strain>
    </source>
</reference>
<sequence length="227" mass="25218">MNNECVVGDPDHRHCTYAGGLPLLTEYIDEDNISHHSLLGKLSREEVMAEYAPEAGEDTILTLLNDIQLAHVSRRKVERDLQGVVEVLDNQGYDVILLMSTANISSMTARNTIFLEPSRILPPLVSSIVEDHQVGVIVPVEEMLPVQAQKWQILQKSPVFSLGNPIHDSEQKIIDAGKELLAKGADVIMLDCLGFHQRHRDLLQKQLDVPVLLSNVLIARLAAELLV</sequence>
<dbReference type="NCBIfam" id="NF007788">
    <property type="entry name" value="PRK10481.1"/>
    <property type="match status" value="1"/>
</dbReference>
<dbReference type="AlphaFoldDB" id="A0A2X3KG66"/>
<gene>
    <name evidence="1" type="primary">aroM</name>
    <name evidence="1" type="ORF">NCTC8009_07015</name>
</gene>
<evidence type="ECO:0000313" key="2">
    <source>
        <dbReference type="Proteomes" id="UP000250991"/>
    </source>
</evidence>
<name>A0A2X3KG66_ECOLX</name>
<dbReference type="Pfam" id="PF07302">
    <property type="entry name" value="AroM"/>
    <property type="match status" value="1"/>
</dbReference>
<dbReference type="Gene3D" id="3.40.50.1860">
    <property type="match status" value="1"/>
</dbReference>
<dbReference type="EMBL" id="UARW01000010">
    <property type="protein sequence ID" value="SQD06421.1"/>
    <property type="molecule type" value="Genomic_DNA"/>
</dbReference>
<dbReference type="GO" id="GO:0016855">
    <property type="term" value="F:racemase and epimerase activity, acting on amino acids and derivatives"/>
    <property type="evidence" value="ECO:0007669"/>
    <property type="project" value="InterPro"/>
</dbReference>
<proteinExistence type="predicted"/>
<dbReference type="InterPro" id="IPR010843">
    <property type="entry name" value="Uncharacterised_AroM"/>
</dbReference>
<evidence type="ECO:0000313" key="1">
    <source>
        <dbReference type="EMBL" id="SQD06421.1"/>
    </source>
</evidence>